<reference evidence="3" key="1">
    <citation type="submission" date="2017-09" db="EMBL/GenBank/DDBJ databases">
        <title>Depth-based differentiation of microbial function through sediment-hosted aquifers and enrichment of novel symbionts in the deep terrestrial subsurface.</title>
        <authorList>
            <person name="Probst A.J."/>
            <person name="Ladd B."/>
            <person name="Jarett J.K."/>
            <person name="Geller-Mcgrath D.E."/>
            <person name="Sieber C.M.K."/>
            <person name="Emerson J.B."/>
            <person name="Anantharaman K."/>
            <person name="Thomas B.C."/>
            <person name="Malmstrom R."/>
            <person name="Stieglmeier M."/>
            <person name="Klingl A."/>
            <person name="Woyke T."/>
            <person name="Ryan C.M."/>
            <person name="Banfield J.F."/>
        </authorList>
    </citation>
    <scope>NUCLEOTIDE SEQUENCE [LARGE SCALE GENOMIC DNA]</scope>
</reference>
<dbReference type="EMBL" id="PEXQ01000030">
    <property type="protein sequence ID" value="PIU15858.1"/>
    <property type="molecule type" value="Genomic_DNA"/>
</dbReference>
<proteinExistence type="predicted"/>
<protein>
    <submittedName>
        <fullName evidence="2">Uncharacterized protein</fullName>
    </submittedName>
</protein>
<dbReference type="AlphaFoldDB" id="A0A2M6XUP2"/>
<evidence type="ECO:0000313" key="3">
    <source>
        <dbReference type="Proteomes" id="UP000229784"/>
    </source>
</evidence>
<comment type="caution">
    <text evidence="2">The sequence shown here is derived from an EMBL/GenBank/DDBJ whole genome shotgun (WGS) entry which is preliminary data.</text>
</comment>
<feature type="compositionally biased region" description="Polar residues" evidence="1">
    <location>
        <begin position="128"/>
        <end position="141"/>
    </location>
</feature>
<feature type="region of interest" description="Disordered" evidence="1">
    <location>
        <begin position="37"/>
        <end position="58"/>
    </location>
</feature>
<feature type="region of interest" description="Disordered" evidence="1">
    <location>
        <begin position="81"/>
        <end position="153"/>
    </location>
</feature>
<accession>A0A2M6XUP2</accession>
<evidence type="ECO:0000313" key="2">
    <source>
        <dbReference type="EMBL" id="PIU15858.1"/>
    </source>
</evidence>
<feature type="compositionally biased region" description="Basic and acidic residues" evidence="1">
    <location>
        <begin position="110"/>
        <end position="127"/>
    </location>
</feature>
<feature type="non-terminal residue" evidence="2">
    <location>
        <position position="153"/>
    </location>
</feature>
<feature type="compositionally biased region" description="Polar residues" evidence="1">
    <location>
        <begin position="47"/>
        <end position="58"/>
    </location>
</feature>
<dbReference type="Proteomes" id="UP000229784">
    <property type="component" value="Unassembled WGS sequence"/>
</dbReference>
<gene>
    <name evidence="2" type="ORF">COT20_01230</name>
</gene>
<evidence type="ECO:0000256" key="1">
    <source>
        <dbReference type="SAM" id="MobiDB-lite"/>
    </source>
</evidence>
<organism evidence="2 3">
    <name type="scientific">bacterium (Candidatus Gribaldobacteria) CG08_land_8_20_14_0_20_39_15</name>
    <dbReference type="NCBI Taxonomy" id="2014273"/>
    <lineage>
        <taxon>Bacteria</taxon>
        <taxon>Candidatus Gribaldobacteria</taxon>
    </lineage>
</organism>
<name>A0A2M6XUP2_9BACT</name>
<sequence>MAKEDSNNLKKNKDELNMADIFSKDSIKADAEKLKNKAKQLAGQAHLPTTTGEENNGESGIMAVAFKKAFADAENLKQKAEKERAGAIKQEAASEQIEATESSEENLPEVVEKTNEQIDEKIKELQKSGENLEQESQSNPSLIPPEQSEVQEA</sequence>